<reference evidence="1" key="1">
    <citation type="submission" date="2022-07" db="EMBL/GenBank/DDBJ databases">
        <title>Phylogenomic reconstructions and comparative analyses of Kickxellomycotina fungi.</title>
        <authorList>
            <person name="Reynolds N.K."/>
            <person name="Stajich J.E."/>
            <person name="Barry K."/>
            <person name="Grigoriev I.V."/>
            <person name="Crous P."/>
            <person name="Smith M.E."/>
        </authorList>
    </citation>
    <scope>NUCLEOTIDE SEQUENCE</scope>
    <source>
        <strain evidence="1">NRRL 5244</strain>
    </source>
</reference>
<sequence length="78" mass="8598">MLYSTFRAGLCHEVEKLVGVRAAVRMEVDEPRELTAKALEDEVGLKTDSGASTPRPPPAQTKFKRPAPPGRRPRTTKP</sequence>
<accession>A0ACC1J0Q0</accession>
<dbReference type="EMBL" id="JANBPW010005171">
    <property type="protein sequence ID" value="KAJ1933205.1"/>
    <property type="molecule type" value="Genomic_DNA"/>
</dbReference>
<keyword evidence="2" id="KW-1185">Reference proteome</keyword>
<organism evidence="1 2">
    <name type="scientific">Linderina macrospora</name>
    <dbReference type="NCBI Taxonomy" id="4868"/>
    <lineage>
        <taxon>Eukaryota</taxon>
        <taxon>Fungi</taxon>
        <taxon>Fungi incertae sedis</taxon>
        <taxon>Zoopagomycota</taxon>
        <taxon>Kickxellomycotina</taxon>
        <taxon>Kickxellomycetes</taxon>
        <taxon>Kickxellales</taxon>
        <taxon>Kickxellaceae</taxon>
        <taxon>Linderina</taxon>
    </lineage>
</organism>
<dbReference type="Proteomes" id="UP001150603">
    <property type="component" value="Unassembled WGS sequence"/>
</dbReference>
<name>A0ACC1J0Q0_9FUNG</name>
<comment type="caution">
    <text evidence="1">The sequence shown here is derived from an EMBL/GenBank/DDBJ whole genome shotgun (WGS) entry which is preliminary data.</text>
</comment>
<gene>
    <name evidence="1" type="ORF">FBU59_006108</name>
</gene>
<proteinExistence type="predicted"/>
<evidence type="ECO:0000313" key="2">
    <source>
        <dbReference type="Proteomes" id="UP001150603"/>
    </source>
</evidence>
<protein>
    <submittedName>
        <fullName evidence="1">Uncharacterized protein</fullName>
    </submittedName>
</protein>
<evidence type="ECO:0000313" key="1">
    <source>
        <dbReference type="EMBL" id="KAJ1933205.1"/>
    </source>
</evidence>